<dbReference type="AlphaFoldDB" id="A0A5J6J9V3"/>
<sequence length="64" mass="6871">MNHLRDMPGPVDAVLVSGDIADRATADECAQPCELFDCWCCPATMTGGGRCVRGWSVRSRTAGR</sequence>
<evidence type="ECO:0000313" key="2">
    <source>
        <dbReference type="Proteomes" id="UP000325563"/>
    </source>
</evidence>
<reference evidence="1 2" key="1">
    <citation type="submission" date="2017-09" db="EMBL/GenBank/DDBJ databases">
        <authorList>
            <person name="Lee N."/>
            <person name="Cho B.-K."/>
        </authorList>
    </citation>
    <scope>NUCLEOTIDE SEQUENCE [LARGE SCALE GENOMIC DNA]</scope>
    <source>
        <strain evidence="1 2">ATCC 27476</strain>
    </source>
</reference>
<dbReference type="KEGG" id="svn:CP980_15870"/>
<proteinExistence type="predicted"/>
<name>A0A5J6J9V3_STRVI</name>
<dbReference type="EMBL" id="CP023692">
    <property type="protein sequence ID" value="QEV46381.1"/>
    <property type="molecule type" value="Genomic_DNA"/>
</dbReference>
<evidence type="ECO:0000313" key="1">
    <source>
        <dbReference type="EMBL" id="QEV46381.1"/>
    </source>
</evidence>
<protein>
    <submittedName>
        <fullName evidence="1">Uncharacterized protein</fullName>
    </submittedName>
</protein>
<keyword evidence="2" id="KW-1185">Reference proteome</keyword>
<organism evidence="1 2">
    <name type="scientific">Streptomyces vinaceus</name>
    <dbReference type="NCBI Taxonomy" id="1960"/>
    <lineage>
        <taxon>Bacteria</taxon>
        <taxon>Bacillati</taxon>
        <taxon>Actinomycetota</taxon>
        <taxon>Actinomycetes</taxon>
        <taxon>Kitasatosporales</taxon>
        <taxon>Streptomycetaceae</taxon>
        <taxon>Streptomyces</taxon>
    </lineage>
</organism>
<gene>
    <name evidence="1" type="ORF">CP980_15870</name>
</gene>
<accession>A0A5J6J9V3</accession>
<dbReference type="Proteomes" id="UP000325563">
    <property type="component" value="Chromosome"/>
</dbReference>